<protein>
    <submittedName>
        <fullName evidence="1">Uncharacterized protein</fullName>
    </submittedName>
</protein>
<dbReference type="AlphaFoldDB" id="A0A5A7S313"/>
<dbReference type="OrthoDB" id="4777189at2"/>
<gene>
    <name evidence="1" type="ORF">FOY51_23945</name>
</gene>
<organism evidence="1 2">
    <name type="scientific">Antrihabitans cavernicola</name>
    <dbReference type="NCBI Taxonomy" id="2495913"/>
    <lineage>
        <taxon>Bacteria</taxon>
        <taxon>Bacillati</taxon>
        <taxon>Actinomycetota</taxon>
        <taxon>Actinomycetes</taxon>
        <taxon>Mycobacteriales</taxon>
        <taxon>Nocardiaceae</taxon>
        <taxon>Antrihabitans</taxon>
    </lineage>
</organism>
<sequence>MIATLLFFAVIFGVSWVYATVKTKAKREVFFKEQYDTQRSLTHSDLHITTNATVEAIRHSLDKHIPADESAKAVFFGGSMKKTHQTDFRTVWQHRSKITTGGDGDEFTASVTFRPENNRTHAVVSIDRWREKDGITRRAGIRVMQQFMDAAVAAFKETDPNAHVETRSAA</sequence>
<accession>A0A5A7S313</accession>
<dbReference type="Proteomes" id="UP000322244">
    <property type="component" value="Unassembled WGS sequence"/>
</dbReference>
<keyword evidence="2" id="KW-1185">Reference proteome</keyword>
<evidence type="ECO:0000313" key="1">
    <source>
        <dbReference type="EMBL" id="KAA0018533.1"/>
    </source>
</evidence>
<dbReference type="EMBL" id="VLNY01000017">
    <property type="protein sequence ID" value="KAA0018533.1"/>
    <property type="molecule type" value="Genomic_DNA"/>
</dbReference>
<comment type="caution">
    <text evidence="1">The sequence shown here is derived from an EMBL/GenBank/DDBJ whole genome shotgun (WGS) entry which is preliminary data.</text>
</comment>
<name>A0A5A7S313_9NOCA</name>
<evidence type="ECO:0000313" key="2">
    <source>
        <dbReference type="Proteomes" id="UP000322244"/>
    </source>
</evidence>
<proteinExistence type="predicted"/>
<reference evidence="1 2" key="1">
    <citation type="submission" date="2019-07" db="EMBL/GenBank/DDBJ databases">
        <title>Rhodococcus cavernicolus sp. nov., isolated from a cave.</title>
        <authorList>
            <person name="Lee S.D."/>
        </authorList>
    </citation>
    <scope>NUCLEOTIDE SEQUENCE [LARGE SCALE GENOMIC DNA]</scope>
    <source>
        <strain evidence="1 2">C1-24</strain>
    </source>
</reference>
<dbReference type="RefSeq" id="WP_149432794.1">
    <property type="nucleotide sequence ID" value="NZ_VLNY01000017.1"/>
</dbReference>